<name>H5Y269_9FIRM</name>
<dbReference type="AlphaFoldDB" id="H5Y269"/>
<feature type="domain" description="Putative phage metallopeptidase" evidence="1">
    <location>
        <begin position="53"/>
        <end position="178"/>
    </location>
</feature>
<dbReference type="OrthoDB" id="2617661at2"/>
<dbReference type="Proteomes" id="UP000005104">
    <property type="component" value="Chromosome"/>
</dbReference>
<proteinExistence type="predicted"/>
<sequence length="186" mass="22194">MNEICSECFKNKECETTCAAFKALYRLWDEQNEKDKTILIRNLKRRMGIRDAEPSRKLRLLATKIINRYPEFNFIREWNIKIGYVISQERKSGEKITFADCRKVQEVFKAYLPFDFIITFYERNTSFLNENQLKILMLHELRHITMGERGLKLRPHDIEDFKAILDEYGLDWNDFGKELPDILGGD</sequence>
<reference evidence="2 3" key="1">
    <citation type="submission" date="2011-11" db="EMBL/GenBank/DDBJ databases">
        <title>The Noncontiguous Finished genome of Desulfosporosinus youngiae DSM 17734.</title>
        <authorList>
            <consortium name="US DOE Joint Genome Institute (JGI-PGF)"/>
            <person name="Lucas S."/>
            <person name="Han J."/>
            <person name="Lapidus A."/>
            <person name="Cheng J.-F."/>
            <person name="Goodwin L."/>
            <person name="Pitluck S."/>
            <person name="Peters L."/>
            <person name="Ovchinnikova G."/>
            <person name="Lu M."/>
            <person name="Land M.L."/>
            <person name="Hauser L."/>
            <person name="Pester M."/>
            <person name="Spring S."/>
            <person name="Ollivier B."/>
            <person name="Rattei T."/>
            <person name="Klenk H.-P."/>
            <person name="Wagner M."/>
            <person name="Loy A."/>
            <person name="Woyke T.J."/>
        </authorList>
    </citation>
    <scope>NUCLEOTIDE SEQUENCE [LARGE SCALE GENOMIC DNA]</scope>
    <source>
        <strain evidence="2 3">DSM 17734</strain>
    </source>
</reference>
<dbReference type="EMBL" id="CM001441">
    <property type="protein sequence ID" value="EHQ88267.1"/>
    <property type="molecule type" value="Genomic_DNA"/>
</dbReference>
<dbReference type="eggNOG" id="ENOG5032T8A">
    <property type="taxonomic scope" value="Bacteria"/>
</dbReference>
<evidence type="ECO:0000259" key="1">
    <source>
        <dbReference type="Pfam" id="PF18894"/>
    </source>
</evidence>
<evidence type="ECO:0000313" key="2">
    <source>
        <dbReference type="EMBL" id="EHQ88267.1"/>
    </source>
</evidence>
<dbReference type="Pfam" id="PF18894">
    <property type="entry name" value="PhageMetallopep"/>
    <property type="match status" value="1"/>
</dbReference>
<accession>H5Y269</accession>
<evidence type="ECO:0000313" key="3">
    <source>
        <dbReference type="Proteomes" id="UP000005104"/>
    </source>
</evidence>
<dbReference type="InterPro" id="IPR043998">
    <property type="entry name" value="Put_Metallopep"/>
</dbReference>
<dbReference type="RefSeq" id="WP_007780420.1">
    <property type="nucleotide sequence ID" value="NZ_CM001441.1"/>
</dbReference>
<gene>
    <name evidence="2" type="ORF">DesyoDRAFT_1097</name>
</gene>
<protein>
    <recommendedName>
        <fullName evidence="1">Putative phage metallopeptidase domain-containing protein</fullName>
    </recommendedName>
</protein>
<dbReference type="STRING" id="768710.DesyoDRAFT_1097"/>
<keyword evidence="3" id="KW-1185">Reference proteome</keyword>
<dbReference type="HOGENOM" id="CLU_1452294_0_0_9"/>
<organism evidence="2 3">
    <name type="scientific">Desulfosporosinus youngiae DSM 17734</name>
    <dbReference type="NCBI Taxonomy" id="768710"/>
    <lineage>
        <taxon>Bacteria</taxon>
        <taxon>Bacillati</taxon>
        <taxon>Bacillota</taxon>
        <taxon>Clostridia</taxon>
        <taxon>Eubacteriales</taxon>
        <taxon>Desulfitobacteriaceae</taxon>
        <taxon>Desulfosporosinus</taxon>
    </lineage>
</organism>